<dbReference type="Pfam" id="PF07715">
    <property type="entry name" value="Plug"/>
    <property type="match status" value="1"/>
</dbReference>
<dbReference type="STRING" id="34060.B0181_10045"/>
<keyword evidence="4 11" id="KW-1134">Transmembrane beta strand</keyword>
<evidence type="ECO:0000256" key="11">
    <source>
        <dbReference type="PROSITE-ProRule" id="PRU01360"/>
    </source>
</evidence>
<dbReference type="OrthoDB" id="9764669at2"/>
<evidence type="ECO:0000313" key="16">
    <source>
        <dbReference type="EMBL" id="OOR87650.1"/>
    </source>
</evidence>
<dbReference type="Gene3D" id="2.170.130.10">
    <property type="entry name" value="TonB-dependent receptor, plug domain"/>
    <property type="match status" value="1"/>
</dbReference>
<feature type="signal peptide" evidence="13">
    <location>
        <begin position="1"/>
        <end position="23"/>
    </location>
</feature>
<evidence type="ECO:0000313" key="19">
    <source>
        <dbReference type="Proteomes" id="UP000255279"/>
    </source>
</evidence>
<dbReference type="InterPro" id="IPR012910">
    <property type="entry name" value="Plug_dom"/>
</dbReference>
<evidence type="ECO:0000256" key="10">
    <source>
        <dbReference type="ARBA" id="ARBA00023237"/>
    </source>
</evidence>
<evidence type="ECO:0000313" key="17">
    <source>
        <dbReference type="EMBL" id="STZ10110.1"/>
    </source>
</evidence>
<dbReference type="SUPFAM" id="SSF56935">
    <property type="entry name" value="Porins"/>
    <property type="match status" value="1"/>
</dbReference>
<dbReference type="GO" id="GO:0015344">
    <property type="term" value="F:siderophore uptake transmembrane transporter activity"/>
    <property type="evidence" value="ECO:0007669"/>
    <property type="project" value="TreeGrafter"/>
</dbReference>
<accession>A0A1S9ZW29</accession>
<evidence type="ECO:0000256" key="4">
    <source>
        <dbReference type="ARBA" id="ARBA00022452"/>
    </source>
</evidence>
<name>A0A1S9ZW29_9GAMM</name>
<dbReference type="InterPro" id="IPR036942">
    <property type="entry name" value="Beta-barrel_TonB_sf"/>
</dbReference>
<keyword evidence="10 11" id="KW-0998">Cell outer membrane</keyword>
<evidence type="ECO:0000256" key="9">
    <source>
        <dbReference type="ARBA" id="ARBA00023170"/>
    </source>
</evidence>
<dbReference type="GO" id="GO:0044718">
    <property type="term" value="P:siderophore transmembrane transport"/>
    <property type="evidence" value="ECO:0007669"/>
    <property type="project" value="TreeGrafter"/>
</dbReference>
<keyword evidence="6 13" id="KW-0732">Signal</keyword>
<evidence type="ECO:0000256" key="3">
    <source>
        <dbReference type="ARBA" id="ARBA00022448"/>
    </source>
</evidence>
<dbReference type="GO" id="GO:0009279">
    <property type="term" value="C:cell outer membrane"/>
    <property type="evidence" value="ECO:0007669"/>
    <property type="project" value="UniProtKB-SubCell"/>
</dbReference>
<evidence type="ECO:0000259" key="15">
    <source>
        <dbReference type="Pfam" id="PF07715"/>
    </source>
</evidence>
<evidence type="ECO:0000256" key="7">
    <source>
        <dbReference type="ARBA" id="ARBA00023077"/>
    </source>
</evidence>
<keyword evidence="8 11" id="KW-0472">Membrane</keyword>
<feature type="domain" description="TonB-dependent receptor plug" evidence="15">
    <location>
        <begin position="49"/>
        <end position="156"/>
    </location>
</feature>
<dbReference type="Proteomes" id="UP000190435">
    <property type="component" value="Unassembled WGS sequence"/>
</dbReference>
<evidence type="ECO:0000256" key="13">
    <source>
        <dbReference type="SAM" id="SignalP"/>
    </source>
</evidence>
<evidence type="ECO:0000256" key="5">
    <source>
        <dbReference type="ARBA" id="ARBA00022692"/>
    </source>
</evidence>
<proteinExistence type="inferred from homology"/>
<dbReference type="Gene3D" id="2.40.170.20">
    <property type="entry name" value="TonB-dependent receptor, beta-barrel domain"/>
    <property type="match status" value="1"/>
</dbReference>
<dbReference type="InterPro" id="IPR039426">
    <property type="entry name" value="TonB-dep_rcpt-like"/>
</dbReference>
<feature type="domain" description="TonB-dependent receptor-like beta-barrel" evidence="14">
    <location>
        <begin position="218"/>
        <end position="591"/>
    </location>
</feature>
<dbReference type="RefSeq" id="WP_078277357.1">
    <property type="nucleotide sequence ID" value="NZ_MUXU01000067.1"/>
</dbReference>
<dbReference type="CDD" id="cd01347">
    <property type="entry name" value="ligand_gated_channel"/>
    <property type="match status" value="1"/>
</dbReference>
<protein>
    <submittedName>
        <fullName evidence="16">Ligand-gated channel protein</fullName>
    </submittedName>
    <submittedName>
        <fullName evidence="17">Outer membrane cobalamin translocator</fullName>
    </submittedName>
</protein>
<dbReference type="AlphaFoldDB" id="A0A1S9ZW29"/>
<organism evidence="16 18">
    <name type="scientific">Moraxella caviae</name>
    <dbReference type="NCBI Taxonomy" id="34060"/>
    <lineage>
        <taxon>Bacteria</taxon>
        <taxon>Pseudomonadati</taxon>
        <taxon>Pseudomonadota</taxon>
        <taxon>Gammaproteobacteria</taxon>
        <taxon>Moraxellales</taxon>
        <taxon>Moraxellaceae</taxon>
        <taxon>Moraxella</taxon>
    </lineage>
</organism>
<evidence type="ECO:0000256" key="12">
    <source>
        <dbReference type="RuleBase" id="RU003357"/>
    </source>
</evidence>
<dbReference type="InterPro" id="IPR037066">
    <property type="entry name" value="Plug_dom_sf"/>
</dbReference>
<dbReference type="EMBL" id="MUXU01000067">
    <property type="protein sequence ID" value="OOR87650.1"/>
    <property type="molecule type" value="Genomic_DNA"/>
</dbReference>
<dbReference type="PANTHER" id="PTHR30069:SF29">
    <property type="entry name" value="HEMOGLOBIN AND HEMOGLOBIN-HAPTOGLOBIN-BINDING PROTEIN 1-RELATED"/>
    <property type="match status" value="1"/>
</dbReference>
<gene>
    <name evidence="17" type="primary">btuB</name>
    <name evidence="16" type="ORF">B0181_10045</name>
    <name evidence="17" type="ORF">NCTC10293_00433</name>
</gene>
<evidence type="ECO:0000256" key="6">
    <source>
        <dbReference type="ARBA" id="ARBA00022729"/>
    </source>
</evidence>
<evidence type="ECO:0000259" key="14">
    <source>
        <dbReference type="Pfam" id="PF00593"/>
    </source>
</evidence>
<keyword evidence="18" id="KW-1185">Reference proteome</keyword>
<evidence type="ECO:0000313" key="18">
    <source>
        <dbReference type="Proteomes" id="UP000190435"/>
    </source>
</evidence>
<reference evidence="16 18" key="1">
    <citation type="submission" date="2017-02" db="EMBL/GenBank/DDBJ databases">
        <title>Draft genome sequence of Moraxella caviae CCUG 355 type strain.</title>
        <authorList>
            <person name="Engstrom-Jakobsson H."/>
            <person name="Salva-Serra F."/>
            <person name="Thorell K."/>
            <person name="Gonzales-Siles L."/>
            <person name="Karlsson R."/>
            <person name="Boulund F."/>
            <person name="Engstrand L."/>
            <person name="Moore E."/>
        </authorList>
    </citation>
    <scope>NUCLEOTIDE SEQUENCE [LARGE SCALE GENOMIC DNA]</scope>
    <source>
        <strain evidence="16 18">CCUG 355</strain>
    </source>
</reference>
<keyword evidence="3 11" id="KW-0813">Transport</keyword>
<sequence length="622" mass="68485">MSNLTLRRSIIAAFSVAALPAFANDADSQEPVAMLDPVVVTATRLDERVSQIPARVTVIGEREIHENPTQNLASELQKDAGISIKQSGGIGQISEIATRGSNANHTLVLKDGARLNSQNHLAPLYPAFFDLTDVNQIEIVKGPASVQHGADAIGGVIQMRSLTPKKSGVQITGVGGENDTYKAIVKADLVADNGLYASVHGQRLESDGTRVLSNQGRNQNASYDQKGYGAKIGYDKDRLDASIAISQNEGVSQYYHRKTKQNNAERHFENRLVNAKASYDINEQIKVSARYSDFKDDQQVIDDNPNHFDTQNKEGDVNVKWQFTPNQNILAGVSYLDATFKSGDVKDGKQSNDSYGYYLQHQYNDDKFNTQLGVRLEDNERFGNHTVGQGAVRYHFTPNSSAYVNIGSAFRAPALTELYYFSEGQWGNTYGNPDLKPEESLSYEIGFDQNIGKHTKAYISAYHTEVDNLIAYQSAYPNFTYVNINEATMTGGEAGVKWQKDDYFINAEYGYVETENKATGKELAYRPKQTFTLGAGVANEQYGANVALVARTGAYANGNNTVKVPGYVSVDVGGYWQINPHVKFFANIENIGNVENRQVDNLGNGWYVNGGRFTSAGLTFSY</sequence>
<dbReference type="PANTHER" id="PTHR30069">
    <property type="entry name" value="TONB-DEPENDENT OUTER MEMBRANE RECEPTOR"/>
    <property type="match status" value="1"/>
</dbReference>
<keyword evidence="9" id="KW-0675">Receptor</keyword>
<evidence type="ECO:0000256" key="2">
    <source>
        <dbReference type="ARBA" id="ARBA00008143"/>
    </source>
</evidence>
<evidence type="ECO:0000256" key="8">
    <source>
        <dbReference type="ARBA" id="ARBA00023136"/>
    </source>
</evidence>
<keyword evidence="5 11" id="KW-0812">Transmembrane</keyword>
<dbReference type="Pfam" id="PF00593">
    <property type="entry name" value="TonB_dep_Rec_b-barrel"/>
    <property type="match status" value="1"/>
</dbReference>
<reference evidence="17 19" key="2">
    <citation type="submission" date="2018-06" db="EMBL/GenBank/DDBJ databases">
        <authorList>
            <consortium name="Pathogen Informatics"/>
            <person name="Doyle S."/>
        </authorList>
    </citation>
    <scope>NUCLEOTIDE SEQUENCE [LARGE SCALE GENOMIC DNA]</scope>
    <source>
        <strain evidence="17 19">NCTC10293</strain>
    </source>
</reference>
<comment type="similarity">
    <text evidence="2">Belongs to the TonB-dependent receptor family. Hemoglobin/haptoglobin binding protein subfamily.</text>
</comment>
<comment type="subcellular location">
    <subcellularLocation>
        <location evidence="1 11">Cell outer membrane</location>
        <topology evidence="1 11">Multi-pass membrane protein</topology>
    </subcellularLocation>
</comment>
<evidence type="ECO:0000256" key="1">
    <source>
        <dbReference type="ARBA" id="ARBA00004571"/>
    </source>
</evidence>
<dbReference type="PROSITE" id="PS52016">
    <property type="entry name" value="TONB_DEPENDENT_REC_3"/>
    <property type="match status" value="1"/>
</dbReference>
<keyword evidence="7 12" id="KW-0798">TonB box</keyword>
<dbReference type="Proteomes" id="UP000255279">
    <property type="component" value="Unassembled WGS sequence"/>
</dbReference>
<feature type="chain" id="PRO_5036026387" evidence="13">
    <location>
        <begin position="24"/>
        <end position="622"/>
    </location>
</feature>
<dbReference type="InterPro" id="IPR000531">
    <property type="entry name" value="Beta-barrel_TonB"/>
</dbReference>
<dbReference type="EMBL" id="UGQE01000001">
    <property type="protein sequence ID" value="STZ10110.1"/>
    <property type="molecule type" value="Genomic_DNA"/>
</dbReference>